<evidence type="ECO:0000256" key="5">
    <source>
        <dbReference type="SAM" id="MobiDB-lite"/>
    </source>
</evidence>
<dbReference type="InterPro" id="IPR009057">
    <property type="entry name" value="Homeodomain-like_sf"/>
</dbReference>
<feature type="compositionally biased region" description="Basic residues" evidence="5">
    <location>
        <begin position="10"/>
        <end position="24"/>
    </location>
</feature>
<feature type="domain" description="SWIRM" evidence="6">
    <location>
        <begin position="178"/>
        <end position="276"/>
    </location>
</feature>
<organism evidence="7 8">
    <name type="scientific">Vitis vinifera</name>
    <name type="common">Grape</name>
    <dbReference type="NCBI Taxonomy" id="29760"/>
    <lineage>
        <taxon>Eukaryota</taxon>
        <taxon>Viridiplantae</taxon>
        <taxon>Streptophyta</taxon>
        <taxon>Embryophyta</taxon>
        <taxon>Tracheophyta</taxon>
        <taxon>Spermatophyta</taxon>
        <taxon>Magnoliopsida</taxon>
        <taxon>eudicotyledons</taxon>
        <taxon>Gunneridae</taxon>
        <taxon>Pentapetalae</taxon>
        <taxon>rosids</taxon>
        <taxon>Vitales</taxon>
        <taxon>Vitaceae</taxon>
        <taxon>Viteae</taxon>
        <taxon>Vitis</taxon>
    </lineage>
</organism>
<feature type="region of interest" description="Disordered" evidence="5">
    <location>
        <begin position="135"/>
        <end position="157"/>
    </location>
</feature>
<dbReference type="InterPro" id="IPR036388">
    <property type="entry name" value="WH-like_DNA-bd_sf"/>
</dbReference>
<dbReference type="EMBL" id="QGNW01000017">
    <property type="protein sequence ID" value="RVX15879.1"/>
    <property type="molecule type" value="Genomic_DNA"/>
</dbReference>
<evidence type="ECO:0000313" key="7">
    <source>
        <dbReference type="EMBL" id="RVX15879.1"/>
    </source>
</evidence>
<dbReference type="AlphaFoldDB" id="A0A438K3U4"/>
<keyword evidence="1" id="KW-0217">Developmental protein</keyword>
<evidence type="ECO:0000256" key="1">
    <source>
        <dbReference type="ARBA" id="ARBA00022473"/>
    </source>
</evidence>
<name>A0A438K3U4_VITVI</name>
<comment type="caution">
    <text evidence="7">The sequence shown here is derived from an EMBL/GenBank/DDBJ whole genome shotgun (WGS) entry which is preliminary data.</text>
</comment>
<sequence length="662" mass="74260">MTPSSDARTKWRKRKRDPHVSRRQKHEEDEEDDDDVDDELDADADDDNEQQPQHGPQSGAVPDPAPLMREVLSDGAVRISDFPSVVKHTVNRPHSSVLAIVGTERAIQFGDTRNQQSPMFLENISHGQLQALSAVPADSPSLATSDQERSDGGGYVVAPPQIMEGRGVIKRFWNGRVHAVPMHSDWFSPNTVHRLERQVVPHFFSGKSPDHTAELYMECRNLIVAKYMEDPEKRLSVFDCKGLVAGIQEEDLTRIVRFLDHWGIINYCASSVPNREPWSSTSYLREDSNGEVHVPSAALKSIDSLIKFDKPKCRLKAAEVYSSLSCNGDEDSDLDCKIRERLSDNRCNYCSRPLPIGYYQSQKEDRGAEFVSPIGSVEADGKQCNKVILLRGWSIILAEKLHHLDVVSSFEARLLPFTVMSKLGLRRFRVERNSWCAVWLGGGLSVQIQDRFDAKKVLSRGLRRFIEKVLHLDRWASKLWWKVSPWISQVVSKGMTSGLKSRTIGRATTDVLEKVLAKELGGNDDSGRPIGSDRGCLDVVCFKDPQGEIVFGREGMGFVAWAGFGWAKRFGWSLGLWMGPSMLVECLLFPSADSFVVGKPLPAPSTSANRYQLPRCWQTVTDSLVVSKQLLAPSLLTNRYRLPRRRQTVTDVLVVGKPLSTH</sequence>
<accession>A0A438K3U4</accession>
<feature type="compositionally biased region" description="Acidic residues" evidence="5">
    <location>
        <begin position="28"/>
        <end position="49"/>
    </location>
</feature>
<dbReference type="SUPFAM" id="SSF46689">
    <property type="entry name" value="Homeodomain-like"/>
    <property type="match status" value="1"/>
</dbReference>
<keyword evidence="3" id="KW-0804">Transcription</keyword>
<dbReference type="FunFam" id="1.10.10.10:FF:000020">
    <property type="entry name" value="SWI/SNF complex subunit SMARCC2 isoform c"/>
    <property type="match status" value="1"/>
</dbReference>
<evidence type="ECO:0000313" key="8">
    <source>
        <dbReference type="Proteomes" id="UP000288805"/>
    </source>
</evidence>
<evidence type="ECO:0000256" key="2">
    <source>
        <dbReference type="ARBA" id="ARBA00023015"/>
    </source>
</evidence>
<gene>
    <name evidence="7" type="primary">SWI3C_3</name>
    <name evidence="7" type="ORF">CK203_005442</name>
</gene>
<keyword evidence="4" id="KW-0539">Nucleus</keyword>
<proteinExistence type="predicted"/>
<dbReference type="Gene3D" id="1.10.10.10">
    <property type="entry name" value="Winged helix-like DNA-binding domain superfamily/Winged helix DNA-binding domain"/>
    <property type="match status" value="1"/>
</dbReference>
<feature type="region of interest" description="Disordered" evidence="5">
    <location>
        <begin position="1"/>
        <end position="66"/>
    </location>
</feature>
<protein>
    <submittedName>
        <fullName evidence="7">SWI/SNF complex subunit SWI3C</fullName>
    </submittedName>
</protein>
<dbReference type="Proteomes" id="UP000288805">
    <property type="component" value="Unassembled WGS sequence"/>
</dbReference>
<dbReference type="InterPro" id="IPR007526">
    <property type="entry name" value="SWIRM"/>
</dbReference>
<keyword evidence="2" id="KW-0805">Transcription regulation</keyword>
<evidence type="ECO:0000259" key="6">
    <source>
        <dbReference type="PROSITE" id="PS50934"/>
    </source>
</evidence>
<dbReference type="PROSITE" id="PS50934">
    <property type="entry name" value="SWIRM"/>
    <property type="match status" value="1"/>
</dbReference>
<evidence type="ECO:0000256" key="4">
    <source>
        <dbReference type="ARBA" id="ARBA00023242"/>
    </source>
</evidence>
<reference evidence="7 8" key="1">
    <citation type="journal article" date="2018" name="PLoS Genet.">
        <title>Population sequencing reveals clonal diversity and ancestral inbreeding in the grapevine cultivar Chardonnay.</title>
        <authorList>
            <person name="Roach M.J."/>
            <person name="Johnson D.L."/>
            <person name="Bohlmann J."/>
            <person name="van Vuuren H.J."/>
            <person name="Jones S.J."/>
            <person name="Pretorius I.S."/>
            <person name="Schmidt S.A."/>
            <person name="Borneman A.R."/>
        </authorList>
    </citation>
    <scope>NUCLEOTIDE SEQUENCE [LARGE SCALE GENOMIC DNA]</scope>
    <source>
        <strain evidence="8">cv. Chardonnay</strain>
        <tissue evidence="7">Leaf</tissue>
    </source>
</reference>
<dbReference type="GO" id="GO:0005634">
    <property type="term" value="C:nucleus"/>
    <property type="evidence" value="ECO:0007669"/>
    <property type="project" value="UniProtKB-ARBA"/>
</dbReference>
<dbReference type="Pfam" id="PF04433">
    <property type="entry name" value="SWIRM"/>
    <property type="match status" value="1"/>
</dbReference>
<evidence type="ECO:0000256" key="3">
    <source>
        <dbReference type="ARBA" id="ARBA00023163"/>
    </source>
</evidence>